<dbReference type="EMBL" id="BAAAID010000001">
    <property type="protein sequence ID" value="GAA0914997.1"/>
    <property type="molecule type" value="Genomic_DNA"/>
</dbReference>
<keyword evidence="2" id="KW-1185">Reference proteome</keyword>
<proteinExistence type="predicted"/>
<dbReference type="Gene3D" id="3.40.50.720">
    <property type="entry name" value="NAD(P)-binding Rossmann-like Domain"/>
    <property type="match status" value="1"/>
</dbReference>
<comment type="caution">
    <text evidence="1">The sequence shown here is derived from an EMBL/GenBank/DDBJ whole genome shotgun (WGS) entry which is preliminary data.</text>
</comment>
<organism evidence="1 2">
    <name type="scientific">Streptomyces rhizosphaericus</name>
    <dbReference type="NCBI Taxonomy" id="114699"/>
    <lineage>
        <taxon>Bacteria</taxon>
        <taxon>Bacillati</taxon>
        <taxon>Actinomycetota</taxon>
        <taxon>Actinomycetes</taxon>
        <taxon>Kitasatosporales</taxon>
        <taxon>Streptomycetaceae</taxon>
        <taxon>Streptomyces</taxon>
        <taxon>Streptomyces violaceusniger group</taxon>
    </lineage>
</organism>
<protein>
    <submittedName>
        <fullName evidence="1">Uncharacterized protein</fullName>
    </submittedName>
</protein>
<evidence type="ECO:0000313" key="1">
    <source>
        <dbReference type="EMBL" id="GAA0914997.1"/>
    </source>
</evidence>
<dbReference type="Proteomes" id="UP001500418">
    <property type="component" value="Unassembled WGS sequence"/>
</dbReference>
<dbReference type="InterPro" id="IPR036291">
    <property type="entry name" value="NAD(P)-bd_dom_sf"/>
</dbReference>
<sequence>MDFPVHQPVRLHLTERLTQNLLAESWQPPAADAFPDAGLRITVWNRTPGRDRELIERGAVGAPSAEEAVAASALTVVCGELRGS</sequence>
<accession>A0ABN1NRL5</accession>
<dbReference type="SUPFAM" id="SSF51735">
    <property type="entry name" value="NAD(P)-binding Rossmann-fold domains"/>
    <property type="match status" value="1"/>
</dbReference>
<evidence type="ECO:0000313" key="2">
    <source>
        <dbReference type="Proteomes" id="UP001500418"/>
    </source>
</evidence>
<gene>
    <name evidence="1" type="ORF">GCM10009575_001850</name>
</gene>
<reference evidence="1 2" key="1">
    <citation type="journal article" date="2019" name="Int. J. Syst. Evol. Microbiol.">
        <title>The Global Catalogue of Microorganisms (GCM) 10K type strain sequencing project: providing services to taxonomists for standard genome sequencing and annotation.</title>
        <authorList>
            <consortium name="The Broad Institute Genomics Platform"/>
            <consortium name="The Broad Institute Genome Sequencing Center for Infectious Disease"/>
            <person name="Wu L."/>
            <person name="Ma J."/>
        </authorList>
    </citation>
    <scope>NUCLEOTIDE SEQUENCE [LARGE SCALE GENOMIC DNA]</scope>
    <source>
        <strain evidence="1 2">JCM 11444</strain>
    </source>
</reference>
<name>A0ABN1NRL5_9ACTN</name>